<evidence type="ECO:0000313" key="2">
    <source>
        <dbReference type="Proteomes" id="UP000265801"/>
    </source>
</evidence>
<keyword evidence="2" id="KW-1185">Reference proteome</keyword>
<dbReference type="AlphaFoldDB" id="A0A3A1QSJ9"/>
<name>A0A3A1QSJ9_9BACI</name>
<gene>
    <name evidence="1" type="ORF">D3H55_19260</name>
</gene>
<dbReference type="EMBL" id="QXIR01000034">
    <property type="protein sequence ID" value="RIW29269.1"/>
    <property type="molecule type" value="Genomic_DNA"/>
</dbReference>
<dbReference type="GO" id="GO:0003690">
    <property type="term" value="F:double-stranded DNA binding"/>
    <property type="evidence" value="ECO:0007669"/>
    <property type="project" value="InterPro"/>
</dbReference>
<protein>
    <submittedName>
        <fullName evidence="1">Small acid-soluble spore protein</fullName>
    </submittedName>
</protein>
<dbReference type="InterPro" id="IPR038300">
    <property type="entry name" value="SASP_sf_alpha/beta"/>
</dbReference>
<dbReference type="Gene3D" id="6.10.10.80">
    <property type="entry name" value="Small, acid-soluble spore protein, alpha/beta type-like"/>
    <property type="match status" value="1"/>
</dbReference>
<accession>A0A3A1QSJ9</accession>
<reference evidence="1 2" key="1">
    <citation type="submission" date="2018-09" db="EMBL/GenBank/DDBJ databases">
        <title>Bacillus saliacetes sp. nov., isolated from Thai shrimp paste (Ka-pi).</title>
        <authorList>
            <person name="Daroonpunt R."/>
            <person name="Tanasupawat S."/>
            <person name="Yiamsombut S."/>
        </authorList>
    </citation>
    <scope>NUCLEOTIDE SEQUENCE [LARGE SCALE GENOMIC DNA]</scope>
    <source>
        <strain evidence="1 2">SKP7-4</strain>
    </source>
</reference>
<organism evidence="1 2">
    <name type="scientific">Bacillus salacetis</name>
    <dbReference type="NCBI Taxonomy" id="2315464"/>
    <lineage>
        <taxon>Bacteria</taxon>
        <taxon>Bacillati</taxon>
        <taxon>Bacillota</taxon>
        <taxon>Bacilli</taxon>
        <taxon>Bacillales</taxon>
        <taxon>Bacillaceae</taxon>
        <taxon>Bacillus</taxon>
    </lineage>
</organism>
<comment type="caution">
    <text evidence="1">The sequence shown here is derived from an EMBL/GenBank/DDBJ whole genome shotgun (WGS) entry which is preliminary data.</text>
</comment>
<dbReference type="GO" id="GO:0006265">
    <property type="term" value="P:DNA topological change"/>
    <property type="evidence" value="ECO:0007669"/>
    <property type="project" value="InterPro"/>
</dbReference>
<evidence type="ECO:0000313" key="1">
    <source>
        <dbReference type="EMBL" id="RIW29269.1"/>
    </source>
</evidence>
<sequence length="84" mass="8846">MGRNRLLVPEARSGLNTLKASLFNQQDPAEVKYEAAKEQGVSLSKGYNGALSSHDAGKVGGVIGGNMVREMIKMAEAALAKKGE</sequence>
<dbReference type="InterPro" id="IPR001448">
    <property type="entry name" value="SASP_alpha/beta-type"/>
</dbReference>
<proteinExistence type="predicted"/>
<dbReference type="Pfam" id="PF00269">
    <property type="entry name" value="SASP"/>
    <property type="match status" value="1"/>
</dbReference>
<dbReference type="OrthoDB" id="1683773at2"/>
<dbReference type="RefSeq" id="WP_119548930.1">
    <property type="nucleotide sequence ID" value="NZ_QXIR01000034.1"/>
</dbReference>
<dbReference type="Proteomes" id="UP000265801">
    <property type="component" value="Unassembled WGS sequence"/>
</dbReference>